<reference evidence="2 3" key="1">
    <citation type="submission" date="2019-08" db="EMBL/GenBank/DDBJ databases">
        <title>Whole genome of Aphis craccivora.</title>
        <authorList>
            <person name="Voronova N.V."/>
            <person name="Shulinski R.S."/>
            <person name="Bandarenka Y.V."/>
            <person name="Zhorov D.G."/>
            <person name="Warner D."/>
        </authorList>
    </citation>
    <scope>NUCLEOTIDE SEQUENCE [LARGE SCALE GENOMIC DNA]</scope>
    <source>
        <strain evidence="2">180601</strain>
        <tissue evidence="2">Whole Body</tissue>
    </source>
</reference>
<dbReference type="OrthoDB" id="6587055at2759"/>
<dbReference type="AlphaFoldDB" id="A0A6G0Y2P2"/>
<accession>A0A6G0Y2P2</accession>
<gene>
    <name evidence="2" type="ORF">FWK35_00027433</name>
</gene>
<evidence type="ECO:0000259" key="1">
    <source>
        <dbReference type="Pfam" id="PF16064"/>
    </source>
</evidence>
<proteinExistence type="predicted"/>
<organism evidence="2 3">
    <name type="scientific">Aphis craccivora</name>
    <name type="common">Cowpea aphid</name>
    <dbReference type="NCBI Taxonomy" id="307492"/>
    <lineage>
        <taxon>Eukaryota</taxon>
        <taxon>Metazoa</taxon>
        <taxon>Ecdysozoa</taxon>
        <taxon>Arthropoda</taxon>
        <taxon>Hexapoda</taxon>
        <taxon>Insecta</taxon>
        <taxon>Pterygota</taxon>
        <taxon>Neoptera</taxon>
        <taxon>Paraneoptera</taxon>
        <taxon>Hemiptera</taxon>
        <taxon>Sternorrhyncha</taxon>
        <taxon>Aphidomorpha</taxon>
        <taxon>Aphidoidea</taxon>
        <taxon>Aphididae</taxon>
        <taxon>Aphidini</taxon>
        <taxon>Aphis</taxon>
        <taxon>Aphis</taxon>
    </lineage>
</organism>
<keyword evidence="3" id="KW-1185">Reference proteome</keyword>
<evidence type="ECO:0000313" key="2">
    <source>
        <dbReference type="EMBL" id="KAF0747976.1"/>
    </source>
</evidence>
<feature type="domain" description="DUF4806" evidence="1">
    <location>
        <begin position="299"/>
        <end position="374"/>
    </location>
</feature>
<dbReference type="Pfam" id="PF16064">
    <property type="entry name" value="DUF4806"/>
    <property type="match status" value="1"/>
</dbReference>
<dbReference type="InterPro" id="IPR032071">
    <property type="entry name" value="DUF4806"/>
</dbReference>
<dbReference type="PANTHER" id="PTHR33053">
    <property type="entry name" value="PROTEIN, PUTATIVE-RELATED"/>
    <property type="match status" value="1"/>
</dbReference>
<dbReference type="Proteomes" id="UP000478052">
    <property type="component" value="Unassembled WGS sequence"/>
</dbReference>
<evidence type="ECO:0000313" key="3">
    <source>
        <dbReference type="Proteomes" id="UP000478052"/>
    </source>
</evidence>
<dbReference type="PANTHER" id="PTHR33053:SF24">
    <property type="entry name" value="TRANSPOSASE DOMAIN-CONTAINING PROTEIN"/>
    <property type="match status" value="1"/>
</dbReference>
<comment type="caution">
    <text evidence="2">The sequence shown here is derived from an EMBL/GenBank/DDBJ whole genome shotgun (WGS) entry which is preliminary data.</text>
</comment>
<protein>
    <recommendedName>
        <fullName evidence="1">DUF4806 domain-containing protein</fullName>
    </recommendedName>
</protein>
<sequence>MRSAGSFSQTQQTEQADLLWNVVTFLDSKSCSVVPQSWLVKNAGSVVRCKWPKYKVTNNMIMKYTRPSEEWLYIKYYHSYEDAVAREHLLINESSSEAEPIQSCSIKKTKRNHVRSNMLKKKPYELDYNTETMMSDDTSPEYTPIKVAKMSGAENLNESPAAINLRLSPNIISEAFKVLNSCSSTNNFNELNVDIQNYESSNLIRRQLFRENDGCTESIIGVYSQNDNKIQDNSENISLVDDCSSHELLKKIHGTVVSINMYVQRLDARIDKLEKANLFVAKNSSQMTATSFDDQFLNSFPLKLTEDLTRIEQMITSDKEFELKIKSYMEIVGGTDFKNLIKRNLQRLLSNTLAKKCSWTGYGKDNETKEANYKLQSLKIMAFLLELCRLKFSCSDCEFEKYIKDWFRHGYQRYKRDLEKKTNKIQRKKRTTISTMSTRNFKRLVSTEISRLNPHSSLNLIVNTTTALPIGSPTFNTKVLPVMNDLKNNCLLNSSNNNSIIMNNICNTIIPPSNLINQSTNNINVNKEICFQPNNLSPKLFSDSFRDNLQLSTMNTEIVKPPATLNQKLCKLSMDYNISHNAMNEILSLFRSEGHNNVPKDVRTLLKTQTTHNIINIKPGFYIHIGIEFMLRPVLKMYQHYFDANLNTIKLSFNIDGLPISKCSKSAFWPILMSITNIPILFNKVFIVGIYHSDSKKPYDVEEFLNPFIEEMLIILQNGIIIDNNIFRFSISQIICDAPAKAYILNVKGHMAYFGCIMWIEEGDFIKGMTFPGVNAPRRTNESFRSKANEDYHKGPSPLERLPIDIISVVSLDYMHVVCLGVVKRLIRFWVNAKKIVRISEEKLNLLDMNIENVRKYYPSDFSRLPRSFQEFENFKATELRALLLYTGPFLLKGNKKKNKKTRFPLQEAYNRIIEKHHLSNNCTFDTSSVSPVFKYEIYYDVYKQSLVNPTIKMFKQLNINNFLLNPDKIKDQYVMLSCNKIARILQIIQNEDNNDKAILISMIHSHSSEHSEQ</sequence>
<name>A0A6G0Y2P2_APHCR</name>
<dbReference type="EMBL" id="VUJU01006648">
    <property type="protein sequence ID" value="KAF0747976.1"/>
    <property type="molecule type" value="Genomic_DNA"/>
</dbReference>